<dbReference type="Proteomes" id="UP001642484">
    <property type="component" value="Unassembled WGS sequence"/>
</dbReference>
<proteinExistence type="predicted"/>
<gene>
    <name evidence="1" type="ORF">CCMP2556_LOCUS236</name>
</gene>
<evidence type="ECO:0000313" key="1">
    <source>
        <dbReference type="EMBL" id="CAK8985726.1"/>
    </source>
</evidence>
<dbReference type="EMBL" id="CAXAMN010000003">
    <property type="protein sequence ID" value="CAK8985726.1"/>
    <property type="molecule type" value="Genomic_DNA"/>
</dbReference>
<accession>A0ABP0H687</accession>
<reference evidence="1 2" key="1">
    <citation type="submission" date="2024-02" db="EMBL/GenBank/DDBJ databases">
        <authorList>
            <person name="Chen Y."/>
            <person name="Shah S."/>
            <person name="Dougan E. K."/>
            <person name="Thang M."/>
            <person name="Chan C."/>
        </authorList>
    </citation>
    <scope>NUCLEOTIDE SEQUENCE [LARGE SCALE GENOMIC DNA]</scope>
</reference>
<comment type="caution">
    <text evidence="1">The sequence shown here is derived from an EMBL/GenBank/DDBJ whole genome shotgun (WGS) entry which is preliminary data.</text>
</comment>
<evidence type="ECO:0000313" key="2">
    <source>
        <dbReference type="Proteomes" id="UP001642484"/>
    </source>
</evidence>
<name>A0ABP0H687_9DINO</name>
<protein>
    <submittedName>
        <fullName evidence="1">Uncharacterized protein</fullName>
    </submittedName>
</protein>
<keyword evidence="2" id="KW-1185">Reference proteome</keyword>
<sequence length="196" mass="21506">MAGLVLDQSFSSFCCAALCGSRGLRGHLEDPAEELEVRLFMRSWREIPYFLNESLQSSESWSLCAFCLQRFARDFDLVGVSKRGAYLPFLQLQGEQVFAFHLDPERPAAASKSPVLQMEAELPSALHAWLTICQPLALWAACGARNATGGVSAADGMQIAKALQKACSSGFFSEQQNLELREALREKAVMPLNGEA</sequence>
<organism evidence="1 2">
    <name type="scientific">Durusdinium trenchii</name>
    <dbReference type="NCBI Taxonomy" id="1381693"/>
    <lineage>
        <taxon>Eukaryota</taxon>
        <taxon>Sar</taxon>
        <taxon>Alveolata</taxon>
        <taxon>Dinophyceae</taxon>
        <taxon>Suessiales</taxon>
        <taxon>Symbiodiniaceae</taxon>
        <taxon>Durusdinium</taxon>
    </lineage>
</organism>